<feature type="chain" id="PRO_5014151646" evidence="1">
    <location>
        <begin position="23"/>
        <end position="116"/>
    </location>
</feature>
<keyword evidence="3" id="KW-1185">Reference proteome</keyword>
<comment type="caution">
    <text evidence="2">The sequence shown here is derived from an EMBL/GenBank/DDBJ whole genome shotgun (WGS) entry which is preliminary data.</text>
</comment>
<dbReference type="AlphaFoldDB" id="A0A2I1H2W8"/>
<reference evidence="2 3" key="1">
    <citation type="submission" date="2015-10" db="EMBL/GenBank/DDBJ databases">
        <title>Genome analyses suggest a sexual origin of heterokaryosis in a supposedly ancient asexual fungus.</title>
        <authorList>
            <person name="Ropars J."/>
            <person name="Sedzielewska K."/>
            <person name="Noel J."/>
            <person name="Charron P."/>
            <person name="Farinelli L."/>
            <person name="Marton T."/>
            <person name="Kruger M."/>
            <person name="Pelin A."/>
            <person name="Brachmann A."/>
            <person name="Corradi N."/>
        </authorList>
    </citation>
    <scope>NUCLEOTIDE SEQUENCE [LARGE SCALE GENOMIC DNA]</scope>
    <source>
        <strain evidence="2 3">A4</strain>
    </source>
</reference>
<evidence type="ECO:0000256" key="1">
    <source>
        <dbReference type="SAM" id="SignalP"/>
    </source>
</evidence>
<sequence length="116" mass="14014">MLTDLKTVILLFQCGYLQQVRGKDKPSIGQTSWKKIGIYRKYRIKEFKNIRKDKIFIKRLLNSQIKFLFDEKRLNEIREGTIQYTNDEGKEKISKVIDYYEEEDEIDTDEKELTRL</sequence>
<evidence type="ECO:0000313" key="3">
    <source>
        <dbReference type="Proteomes" id="UP000234323"/>
    </source>
</evidence>
<proteinExistence type="predicted"/>
<name>A0A2I1H2W8_9GLOM</name>
<dbReference type="EMBL" id="LLXI01001350">
    <property type="protein sequence ID" value="PKY53227.1"/>
    <property type="molecule type" value="Genomic_DNA"/>
</dbReference>
<dbReference type="Proteomes" id="UP000234323">
    <property type="component" value="Unassembled WGS sequence"/>
</dbReference>
<organism evidence="2 3">
    <name type="scientific">Rhizophagus irregularis</name>
    <dbReference type="NCBI Taxonomy" id="588596"/>
    <lineage>
        <taxon>Eukaryota</taxon>
        <taxon>Fungi</taxon>
        <taxon>Fungi incertae sedis</taxon>
        <taxon>Mucoromycota</taxon>
        <taxon>Glomeromycotina</taxon>
        <taxon>Glomeromycetes</taxon>
        <taxon>Glomerales</taxon>
        <taxon>Glomeraceae</taxon>
        <taxon>Rhizophagus</taxon>
    </lineage>
</organism>
<keyword evidence="1" id="KW-0732">Signal</keyword>
<gene>
    <name evidence="2" type="ORF">RhiirA4_471323</name>
</gene>
<feature type="signal peptide" evidence="1">
    <location>
        <begin position="1"/>
        <end position="22"/>
    </location>
</feature>
<accession>A0A2I1H2W8</accession>
<protein>
    <submittedName>
        <fullName evidence="2">Uncharacterized protein</fullName>
    </submittedName>
</protein>
<evidence type="ECO:0000313" key="2">
    <source>
        <dbReference type="EMBL" id="PKY53227.1"/>
    </source>
</evidence>